<sequence length="79" mass="7732">MPGGGNSESSGSTSISGVSGPGQANGVISDAVSKDGGTSAAGNYGPGSTVAGSNGSQLPSVAEEKKKQSKSFWKKMLRK</sequence>
<name>A0A843UMV7_COLES</name>
<proteinExistence type="predicted"/>
<gene>
    <name evidence="2" type="ORF">Taro_020130</name>
</gene>
<feature type="compositionally biased region" description="Polar residues" evidence="1">
    <location>
        <begin position="50"/>
        <end position="59"/>
    </location>
</feature>
<evidence type="ECO:0000313" key="2">
    <source>
        <dbReference type="EMBL" id="MQL87592.1"/>
    </source>
</evidence>
<dbReference type="EMBL" id="NMUH01000989">
    <property type="protein sequence ID" value="MQL87592.1"/>
    <property type="molecule type" value="Genomic_DNA"/>
</dbReference>
<organism evidence="2 3">
    <name type="scientific">Colocasia esculenta</name>
    <name type="common">Wild taro</name>
    <name type="synonym">Arum esculentum</name>
    <dbReference type="NCBI Taxonomy" id="4460"/>
    <lineage>
        <taxon>Eukaryota</taxon>
        <taxon>Viridiplantae</taxon>
        <taxon>Streptophyta</taxon>
        <taxon>Embryophyta</taxon>
        <taxon>Tracheophyta</taxon>
        <taxon>Spermatophyta</taxon>
        <taxon>Magnoliopsida</taxon>
        <taxon>Liliopsida</taxon>
        <taxon>Araceae</taxon>
        <taxon>Aroideae</taxon>
        <taxon>Colocasieae</taxon>
        <taxon>Colocasia</taxon>
    </lineage>
</organism>
<reference evidence="2" key="1">
    <citation type="submission" date="2017-07" db="EMBL/GenBank/DDBJ databases">
        <title>Taro Niue Genome Assembly and Annotation.</title>
        <authorList>
            <person name="Atibalentja N."/>
            <person name="Keating K."/>
            <person name="Fields C.J."/>
        </authorList>
    </citation>
    <scope>NUCLEOTIDE SEQUENCE</scope>
    <source>
        <strain evidence="2">Niue_2</strain>
        <tissue evidence="2">Leaf</tissue>
    </source>
</reference>
<dbReference type="AlphaFoldDB" id="A0A843UMV7"/>
<feature type="compositionally biased region" description="Basic residues" evidence="1">
    <location>
        <begin position="67"/>
        <end position="79"/>
    </location>
</feature>
<protein>
    <submittedName>
        <fullName evidence="2">Uncharacterized protein</fullName>
    </submittedName>
</protein>
<feature type="compositionally biased region" description="Low complexity" evidence="1">
    <location>
        <begin position="7"/>
        <end position="22"/>
    </location>
</feature>
<feature type="region of interest" description="Disordered" evidence="1">
    <location>
        <begin position="1"/>
        <end position="79"/>
    </location>
</feature>
<dbReference type="Proteomes" id="UP000652761">
    <property type="component" value="Unassembled WGS sequence"/>
</dbReference>
<comment type="caution">
    <text evidence="2">The sequence shown here is derived from an EMBL/GenBank/DDBJ whole genome shotgun (WGS) entry which is preliminary data.</text>
</comment>
<keyword evidence="3" id="KW-1185">Reference proteome</keyword>
<evidence type="ECO:0000256" key="1">
    <source>
        <dbReference type="SAM" id="MobiDB-lite"/>
    </source>
</evidence>
<accession>A0A843UMV7</accession>
<evidence type="ECO:0000313" key="3">
    <source>
        <dbReference type="Proteomes" id="UP000652761"/>
    </source>
</evidence>